<dbReference type="EMBL" id="NEVM01000002">
    <property type="protein sequence ID" value="OZI34906.1"/>
    <property type="molecule type" value="Genomic_DNA"/>
</dbReference>
<gene>
    <name evidence="5" type="ORF">CAL29_15745</name>
</gene>
<accession>A0A261SC30</accession>
<dbReference type="InterPro" id="IPR008920">
    <property type="entry name" value="TF_FadR/GntR_C"/>
</dbReference>
<protein>
    <recommendedName>
        <fullName evidence="4">HTH gntR-type domain-containing protein</fullName>
    </recommendedName>
</protein>
<keyword evidence="1" id="KW-0805">Transcription regulation</keyword>
<dbReference type="InterPro" id="IPR036390">
    <property type="entry name" value="WH_DNA-bd_sf"/>
</dbReference>
<dbReference type="SUPFAM" id="SSF46785">
    <property type="entry name" value="Winged helix' DNA-binding domain"/>
    <property type="match status" value="1"/>
</dbReference>
<dbReference type="Pfam" id="PF00392">
    <property type="entry name" value="GntR"/>
    <property type="match status" value="1"/>
</dbReference>
<dbReference type="SMART" id="SM00345">
    <property type="entry name" value="HTH_GNTR"/>
    <property type="match status" value="1"/>
</dbReference>
<dbReference type="Gene3D" id="1.20.120.530">
    <property type="entry name" value="GntR ligand-binding domain-like"/>
    <property type="match status" value="1"/>
</dbReference>
<dbReference type="CDD" id="cd07377">
    <property type="entry name" value="WHTH_GntR"/>
    <property type="match status" value="1"/>
</dbReference>
<dbReference type="GO" id="GO:0003677">
    <property type="term" value="F:DNA binding"/>
    <property type="evidence" value="ECO:0007669"/>
    <property type="project" value="UniProtKB-KW"/>
</dbReference>
<dbReference type="PROSITE" id="PS50949">
    <property type="entry name" value="HTH_GNTR"/>
    <property type="match status" value="1"/>
</dbReference>
<keyword evidence="6" id="KW-1185">Reference proteome</keyword>
<organism evidence="5 6">
    <name type="scientific">Bordetella genomosp. 10</name>
    <dbReference type="NCBI Taxonomy" id="1416804"/>
    <lineage>
        <taxon>Bacteria</taxon>
        <taxon>Pseudomonadati</taxon>
        <taxon>Pseudomonadota</taxon>
        <taxon>Betaproteobacteria</taxon>
        <taxon>Burkholderiales</taxon>
        <taxon>Alcaligenaceae</taxon>
        <taxon>Bordetella</taxon>
    </lineage>
</organism>
<dbReference type="OrthoDB" id="9799812at2"/>
<proteinExistence type="predicted"/>
<evidence type="ECO:0000313" key="5">
    <source>
        <dbReference type="EMBL" id="OZI34906.1"/>
    </source>
</evidence>
<dbReference type="SUPFAM" id="SSF48008">
    <property type="entry name" value="GntR ligand-binding domain-like"/>
    <property type="match status" value="1"/>
</dbReference>
<keyword evidence="2" id="KW-0238">DNA-binding</keyword>
<comment type="caution">
    <text evidence="5">The sequence shown here is derived from an EMBL/GenBank/DDBJ whole genome shotgun (WGS) entry which is preliminary data.</text>
</comment>
<sequence>MTDPSFQITSVERDPVSEQVVAQLLGMVRAGNLKPEDRLPSERELALSFGVSRPTIREAVRALAVLGVLKTRHGGGIYVSSLRAEELLGPLQFFLSLEETAVETLYDARQLIEGGIAARAALAASPADVTRLRDLIEQQKASIGDPQAYRKLDIAFHEHIHALAANPFLARAATSLNTLGLEFRTVASESRQVIAQSLVDHAAIVAALAANDGAAAELAMRQHMLNVLQSTQASIEATRTRSARRAQGEAS</sequence>
<dbReference type="InterPro" id="IPR036388">
    <property type="entry name" value="WH-like_DNA-bd_sf"/>
</dbReference>
<dbReference type="RefSeq" id="WP_094853895.1">
    <property type="nucleotide sequence ID" value="NZ_NEVM01000002.1"/>
</dbReference>
<name>A0A261SC30_9BORD</name>
<dbReference type="PANTHER" id="PTHR43537:SF5">
    <property type="entry name" value="UXU OPERON TRANSCRIPTIONAL REGULATOR"/>
    <property type="match status" value="1"/>
</dbReference>
<dbReference type="InterPro" id="IPR000524">
    <property type="entry name" value="Tscrpt_reg_HTH_GntR"/>
</dbReference>
<dbReference type="Pfam" id="PF07729">
    <property type="entry name" value="FCD"/>
    <property type="match status" value="1"/>
</dbReference>
<evidence type="ECO:0000259" key="4">
    <source>
        <dbReference type="PROSITE" id="PS50949"/>
    </source>
</evidence>
<dbReference type="AlphaFoldDB" id="A0A261SC30"/>
<dbReference type="GO" id="GO:0003700">
    <property type="term" value="F:DNA-binding transcription factor activity"/>
    <property type="evidence" value="ECO:0007669"/>
    <property type="project" value="InterPro"/>
</dbReference>
<dbReference type="SMART" id="SM00895">
    <property type="entry name" value="FCD"/>
    <property type="match status" value="1"/>
</dbReference>
<keyword evidence="3" id="KW-0804">Transcription</keyword>
<reference evidence="6" key="1">
    <citation type="submission" date="2017-05" db="EMBL/GenBank/DDBJ databases">
        <title>Complete and WGS of Bordetella genogroups.</title>
        <authorList>
            <person name="Spilker T."/>
            <person name="Lipuma J."/>
        </authorList>
    </citation>
    <scope>NUCLEOTIDE SEQUENCE [LARGE SCALE GENOMIC DNA]</scope>
    <source>
        <strain evidence="6">AU16122</strain>
    </source>
</reference>
<dbReference type="InterPro" id="IPR011711">
    <property type="entry name" value="GntR_C"/>
</dbReference>
<evidence type="ECO:0000256" key="3">
    <source>
        <dbReference type="ARBA" id="ARBA00023163"/>
    </source>
</evidence>
<evidence type="ECO:0000313" key="6">
    <source>
        <dbReference type="Proteomes" id="UP000216020"/>
    </source>
</evidence>
<feature type="domain" description="HTH gntR-type" evidence="4">
    <location>
        <begin position="14"/>
        <end position="82"/>
    </location>
</feature>
<dbReference type="Proteomes" id="UP000216020">
    <property type="component" value="Unassembled WGS sequence"/>
</dbReference>
<dbReference type="PRINTS" id="PR00035">
    <property type="entry name" value="HTHGNTR"/>
</dbReference>
<evidence type="ECO:0000256" key="2">
    <source>
        <dbReference type="ARBA" id="ARBA00023125"/>
    </source>
</evidence>
<evidence type="ECO:0000256" key="1">
    <source>
        <dbReference type="ARBA" id="ARBA00023015"/>
    </source>
</evidence>
<dbReference type="Gene3D" id="1.10.10.10">
    <property type="entry name" value="Winged helix-like DNA-binding domain superfamily/Winged helix DNA-binding domain"/>
    <property type="match status" value="1"/>
</dbReference>
<dbReference type="PANTHER" id="PTHR43537">
    <property type="entry name" value="TRANSCRIPTIONAL REGULATOR, GNTR FAMILY"/>
    <property type="match status" value="1"/>
</dbReference>